<dbReference type="Pfam" id="PF13508">
    <property type="entry name" value="Acetyltransf_7"/>
    <property type="match status" value="1"/>
</dbReference>
<comment type="caution">
    <text evidence="2">The sequence shown here is derived from an EMBL/GenBank/DDBJ whole genome shotgun (WGS) entry which is preliminary data.</text>
</comment>
<dbReference type="AlphaFoldDB" id="A0A8I0FVW0"/>
<accession>A0A8I0FVW0</accession>
<evidence type="ECO:0000259" key="1">
    <source>
        <dbReference type="PROSITE" id="PS51186"/>
    </source>
</evidence>
<gene>
    <name evidence="3" type="ORF">BJ975_002807</name>
    <name evidence="2" type="ORF">IDH50_06700</name>
</gene>
<dbReference type="InterPro" id="IPR000182">
    <property type="entry name" value="GNAT_dom"/>
</dbReference>
<dbReference type="SUPFAM" id="SSF55729">
    <property type="entry name" value="Acyl-CoA N-acyltransferases (Nat)"/>
    <property type="match status" value="1"/>
</dbReference>
<dbReference type="PANTHER" id="PTHR42791:SF1">
    <property type="entry name" value="N-ACETYLTRANSFERASE DOMAIN-CONTAINING PROTEIN"/>
    <property type="match status" value="1"/>
</dbReference>
<name>A0A8I0FVW0_9ACTN</name>
<evidence type="ECO:0000313" key="3">
    <source>
        <dbReference type="EMBL" id="NYI39432.1"/>
    </source>
</evidence>
<proteinExistence type="predicted"/>
<dbReference type="Proteomes" id="UP000587211">
    <property type="component" value="Unassembled WGS sequence"/>
</dbReference>
<dbReference type="RefSeq" id="WP_179427068.1">
    <property type="nucleotide sequence ID" value="NZ_BAAAMP010000002.1"/>
</dbReference>
<dbReference type="GO" id="GO:0016747">
    <property type="term" value="F:acyltransferase activity, transferring groups other than amino-acyl groups"/>
    <property type="evidence" value="ECO:0007669"/>
    <property type="project" value="InterPro"/>
</dbReference>
<dbReference type="EMBL" id="JACWMT010000001">
    <property type="protein sequence ID" value="MBD1269911.1"/>
    <property type="molecule type" value="Genomic_DNA"/>
</dbReference>
<feature type="domain" description="N-acetyltransferase" evidence="1">
    <location>
        <begin position="55"/>
        <end position="183"/>
    </location>
</feature>
<evidence type="ECO:0000313" key="4">
    <source>
        <dbReference type="Proteomes" id="UP000587211"/>
    </source>
</evidence>
<dbReference type="Proteomes" id="UP000659061">
    <property type="component" value="Unassembled WGS sequence"/>
</dbReference>
<reference evidence="2" key="2">
    <citation type="submission" date="2020-09" db="EMBL/GenBank/DDBJ databases">
        <title>Novel species in genus Aeromicrobium.</title>
        <authorList>
            <person name="Zhang G."/>
        </authorList>
    </citation>
    <scope>NUCLEOTIDE SEQUENCE</scope>
    <source>
        <strain evidence="2">SSW1-57</strain>
    </source>
</reference>
<evidence type="ECO:0000313" key="5">
    <source>
        <dbReference type="Proteomes" id="UP000659061"/>
    </source>
</evidence>
<dbReference type="PROSITE" id="PS51186">
    <property type="entry name" value="GNAT"/>
    <property type="match status" value="1"/>
</dbReference>
<reference evidence="3 4" key="1">
    <citation type="submission" date="2020-07" db="EMBL/GenBank/DDBJ databases">
        <title>Sequencing the genomes of 1000 actinobacteria strains.</title>
        <authorList>
            <person name="Klenk H.-P."/>
        </authorList>
    </citation>
    <scope>NUCLEOTIDE SEQUENCE [LARGE SCALE GENOMIC DNA]</scope>
    <source>
        <strain evidence="3 4">DSM 19087</strain>
    </source>
</reference>
<protein>
    <submittedName>
        <fullName evidence="2">GNAT family N-acetyltransferase</fullName>
    </submittedName>
    <submittedName>
        <fullName evidence="3">Ribosomal protein S18 acetylase RimI-like enzyme</fullName>
    </submittedName>
</protein>
<organism evidence="2 5">
    <name type="scientific">Aeromicrobium tamlense</name>
    <dbReference type="NCBI Taxonomy" id="375541"/>
    <lineage>
        <taxon>Bacteria</taxon>
        <taxon>Bacillati</taxon>
        <taxon>Actinomycetota</taxon>
        <taxon>Actinomycetes</taxon>
        <taxon>Propionibacteriales</taxon>
        <taxon>Nocardioidaceae</taxon>
        <taxon>Aeromicrobium</taxon>
    </lineage>
</organism>
<dbReference type="PANTHER" id="PTHR42791">
    <property type="entry name" value="GNAT FAMILY ACETYLTRANSFERASE"/>
    <property type="match status" value="1"/>
</dbReference>
<keyword evidence="4" id="KW-1185">Reference proteome</keyword>
<dbReference type="EMBL" id="JACBZN010000001">
    <property type="protein sequence ID" value="NYI39432.1"/>
    <property type="molecule type" value="Genomic_DNA"/>
</dbReference>
<dbReference type="InterPro" id="IPR016181">
    <property type="entry name" value="Acyl_CoA_acyltransferase"/>
</dbReference>
<evidence type="ECO:0000313" key="2">
    <source>
        <dbReference type="EMBL" id="MBD1269911.1"/>
    </source>
</evidence>
<dbReference type="Gene3D" id="3.40.630.30">
    <property type="match status" value="1"/>
</dbReference>
<dbReference type="InterPro" id="IPR052523">
    <property type="entry name" value="Trichothecene_AcTrans"/>
</dbReference>
<sequence>MSTRLATGADLPTLASVLGEAFADYPWTRWTLPGDGRLARLTEIQGVYLAHAAAHGGRVWTTPELDAVAVLIPTSLPDPSPEVGERIVALHGDGWQRLVEHEVAIGPRRPEADWLLATVGVDPAQQGRGLGTTVLEAALADLGDARVLLETSSEANVRLYERLGFRVVEQVESAGPDVWIMLR</sequence>
<keyword evidence="2" id="KW-0808">Transferase</keyword>